<keyword evidence="2" id="KW-1185">Reference proteome</keyword>
<gene>
    <name evidence="1" type="ORF">OIU84_005683</name>
</gene>
<evidence type="ECO:0000313" key="2">
    <source>
        <dbReference type="Proteomes" id="UP001162972"/>
    </source>
</evidence>
<accession>A0AAD6JYX4</accession>
<dbReference type="EMBL" id="JAPFFJ010000013">
    <property type="protein sequence ID" value="KAJ6412684.1"/>
    <property type="molecule type" value="Genomic_DNA"/>
</dbReference>
<organism evidence="1 2">
    <name type="scientific">Salix udensis</name>
    <dbReference type="NCBI Taxonomy" id="889485"/>
    <lineage>
        <taxon>Eukaryota</taxon>
        <taxon>Viridiplantae</taxon>
        <taxon>Streptophyta</taxon>
        <taxon>Embryophyta</taxon>
        <taxon>Tracheophyta</taxon>
        <taxon>Spermatophyta</taxon>
        <taxon>Magnoliopsida</taxon>
        <taxon>eudicotyledons</taxon>
        <taxon>Gunneridae</taxon>
        <taxon>Pentapetalae</taxon>
        <taxon>rosids</taxon>
        <taxon>fabids</taxon>
        <taxon>Malpighiales</taxon>
        <taxon>Salicaceae</taxon>
        <taxon>Saliceae</taxon>
        <taxon>Salix</taxon>
    </lineage>
</organism>
<comment type="caution">
    <text evidence="1">The sequence shown here is derived from an EMBL/GenBank/DDBJ whole genome shotgun (WGS) entry which is preliminary data.</text>
</comment>
<name>A0AAD6JYX4_9ROSI</name>
<protein>
    <submittedName>
        <fullName evidence="1">Uncharacterized protein</fullName>
    </submittedName>
</protein>
<evidence type="ECO:0000313" key="1">
    <source>
        <dbReference type="EMBL" id="KAJ6412684.1"/>
    </source>
</evidence>
<dbReference type="Proteomes" id="UP001162972">
    <property type="component" value="Chromosome 5"/>
</dbReference>
<reference evidence="1 2" key="1">
    <citation type="journal article" date="2023" name="Int. J. Mol. Sci.">
        <title>De Novo Assembly and Annotation of 11 Diverse Shrub Willow (Salix) Genomes Reveals Novel Gene Organization in Sex-Linked Regions.</title>
        <authorList>
            <person name="Hyden B."/>
            <person name="Feng K."/>
            <person name="Yates T.B."/>
            <person name="Jawdy S."/>
            <person name="Cereghino C."/>
            <person name="Smart L.B."/>
            <person name="Muchero W."/>
        </authorList>
    </citation>
    <scope>NUCLEOTIDE SEQUENCE [LARGE SCALE GENOMIC DNA]</scope>
    <source>
        <tissue evidence="1">Shoot tip</tissue>
    </source>
</reference>
<sequence length="40" mass="4659">MLWCGVKGRTTLAQKSYPSQQARVIKNYRSPQPILLQLRQ</sequence>
<proteinExistence type="predicted"/>
<dbReference type="AlphaFoldDB" id="A0AAD6JYX4"/>